<gene>
    <name evidence="1" type="ORF">BKA10_001887</name>
</gene>
<keyword evidence="2" id="KW-1185">Reference proteome</keyword>
<comment type="caution">
    <text evidence="1">The sequence shown here is derived from an EMBL/GenBank/DDBJ whole genome shotgun (WGS) entry which is preliminary data.</text>
</comment>
<name>A0AA40SPP6_9MICO</name>
<sequence length="318" mass="35441">MCSRAEMVRAGWSSRALTTQVRDEKLHRIDRAWYIDTAAWNALWPEERHIMRVVASHARRPEDSRMVYVLCSAAVLHGLPLTRVEPRRVHVAGTTGNGHVKAADPLIARHQVAVPDADIVTIDGIRCTALARTVADMIRFSSEETGIALLDAAIRKIAWHDDALTYDEEAAAAFGEQVRTRLPRGGRGVRRARYLLSIGDGRAQSPGESISRLYLLRLGFAPPRLQVPIAGPHGNRYFVDFGIDDAEAWGEFDGSGKYLDASLRADDETADQVVLEEKIREDWIRGTTNRRFARWMSTHISSAPALGRRLAAFSVTPR</sequence>
<dbReference type="RefSeq" id="WP_183499674.1">
    <property type="nucleotide sequence ID" value="NZ_BAABCO010000002.1"/>
</dbReference>
<evidence type="ECO:0008006" key="3">
    <source>
        <dbReference type="Google" id="ProtNLM"/>
    </source>
</evidence>
<dbReference type="EMBL" id="JACIFH010000001">
    <property type="protein sequence ID" value="MBB4140093.1"/>
    <property type="molecule type" value="Genomic_DNA"/>
</dbReference>
<dbReference type="Proteomes" id="UP000549113">
    <property type="component" value="Unassembled WGS sequence"/>
</dbReference>
<organism evidence="1 2">
    <name type="scientific">Microbacterium invictum</name>
    <dbReference type="NCBI Taxonomy" id="515415"/>
    <lineage>
        <taxon>Bacteria</taxon>
        <taxon>Bacillati</taxon>
        <taxon>Actinomycetota</taxon>
        <taxon>Actinomycetes</taxon>
        <taxon>Micrococcales</taxon>
        <taxon>Microbacteriaceae</taxon>
        <taxon>Microbacterium</taxon>
    </lineage>
</organism>
<dbReference type="AlphaFoldDB" id="A0AA40SPP6"/>
<evidence type="ECO:0000313" key="1">
    <source>
        <dbReference type="EMBL" id="MBB4140093.1"/>
    </source>
</evidence>
<protein>
    <recommendedName>
        <fullName evidence="3">Transcriptional regulator, AbiEi antitoxin, Type IV TA system</fullName>
    </recommendedName>
</protein>
<evidence type="ECO:0000313" key="2">
    <source>
        <dbReference type="Proteomes" id="UP000549113"/>
    </source>
</evidence>
<accession>A0AA40SPP6</accession>
<proteinExistence type="predicted"/>
<reference evidence="1 2" key="1">
    <citation type="submission" date="2020-08" db="EMBL/GenBank/DDBJ databases">
        <title>Sequencing the genomes of 1000 actinobacteria strains.</title>
        <authorList>
            <person name="Klenk H.-P."/>
        </authorList>
    </citation>
    <scope>NUCLEOTIDE SEQUENCE [LARGE SCALE GENOMIC DNA]</scope>
    <source>
        <strain evidence="1 2">DSM 19600</strain>
    </source>
</reference>